<dbReference type="PANTHER" id="PTHR24302:SF15">
    <property type="entry name" value="FATTY-ACID PEROXYGENASE"/>
    <property type="match status" value="1"/>
</dbReference>
<dbReference type="SUPFAM" id="SSF48264">
    <property type="entry name" value="Cytochrome P450"/>
    <property type="match status" value="1"/>
</dbReference>
<name>A0A239JA21_9BACT</name>
<keyword evidence="4" id="KW-0560">Oxidoreductase</keyword>
<dbReference type="Pfam" id="PF00067">
    <property type="entry name" value="p450"/>
    <property type="match status" value="1"/>
</dbReference>
<keyword evidence="3 6" id="KW-0479">Metal-binding</keyword>
<keyword evidence="2 6" id="KW-0349">Heme</keyword>
<dbReference type="PANTHER" id="PTHR24302">
    <property type="entry name" value="CYTOCHROME P450 FAMILY 3"/>
    <property type="match status" value="1"/>
</dbReference>
<dbReference type="EMBL" id="FZOQ01000021">
    <property type="protein sequence ID" value="SNT02866.1"/>
    <property type="molecule type" value="Genomic_DNA"/>
</dbReference>
<organism evidence="7 8">
    <name type="scientific">Pontibacter ummariensis</name>
    <dbReference type="NCBI Taxonomy" id="1610492"/>
    <lineage>
        <taxon>Bacteria</taxon>
        <taxon>Pseudomonadati</taxon>
        <taxon>Bacteroidota</taxon>
        <taxon>Cytophagia</taxon>
        <taxon>Cytophagales</taxon>
        <taxon>Hymenobacteraceae</taxon>
        <taxon>Pontibacter</taxon>
    </lineage>
</organism>
<dbReference type="GO" id="GO:0016705">
    <property type="term" value="F:oxidoreductase activity, acting on paired donors, with incorporation or reduction of molecular oxygen"/>
    <property type="evidence" value="ECO:0007669"/>
    <property type="project" value="InterPro"/>
</dbReference>
<comment type="similarity">
    <text evidence="1">Belongs to the cytochrome P450 family.</text>
</comment>
<dbReference type="OrthoDB" id="9764248at2"/>
<gene>
    <name evidence="7" type="ORF">SAMN06296052_12120</name>
</gene>
<dbReference type="InterPro" id="IPR050705">
    <property type="entry name" value="Cytochrome_P450_3A"/>
</dbReference>
<dbReference type="GO" id="GO:0004497">
    <property type="term" value="F:monooxygenase activity"/>
    <property type="evidence" value="ECO:0007669"/>
    <property type="project" value="InterPro"/>
</dbReference>
<evidence type="ECO:0000313" key="8">
    <source>
        <dbReference type="Proteomes" id="UP000198432"/>
    </source>
</evidence>
<dbReference type="RefSeq" id="WP_089320838.1">
    <property type="nucleotide sequence ID" value="NZ_FZOQ01000021.1"/>
</dbReference>
<comment type="cofactor">
    <cofactor evidence="6">
        <name>heme</name>
        <dbReference type="ChEBI" id="CHEBI:30413"/>
    </cofactor>
</comment>
<dbReference type="AlphaFoldDB" id="A0A239JA21"/>
<evidence type="ECO:0000256" key="6">
    <source>
        <dbReference type="PIRSR" id="PIRSR602401-1"/>
    </source>
</evidence>
<evidence type="ECO:0000256" key="3">
    <source>
        <dbReference type="ARBA" id="ARBA00022723"/>
    </source>
</evidence>
<evidence type="ECO:0000313" key="7">
    <source>
        <dbReference type="EMBL" id="SNT02866.1"/>
    </source>
</evidence>
<dbReference type="InterPro" id="IPR002401">
    <property type="entry name" value="Cyt_P450_E_grp-I"/>
</dbReference>
<dbReference type="Proteomes" id="UP000198432">
    <property type="component" value="Unassembled WGS sequence"/>
</dbReference>
<accession>A0A239JA21</accession>
<dbReference type="CDD" id="cd11067">
    <property type="entry name" value="CYP152"/>
    <property type="match status" value="1"/>
</dbReference>
<evidence type="ECO:0000256" key="5">
    <source>
        <dbReference type="ARBA" id="ARBA00023004"/>
    </source>
</evidence>
<proteinExistence type="inferred from homology"/>
<keyword evidence="5 6" id="KW-0408">Iron</keyword>
<dbReference type="GO" id="GO:0020037">
    <property type="term" value="F:heme binding"/>
    <property type="evidence" value="ECO:0007669"/>
    <property type="project" value="InterPro"/>
</dbReference>
<keyword evidence="8" id="KW-1185">Reference proteome</keyword>
<evidence type="ECO:0000256" key="1">
    <source>
        <dbReference type="ARBA" id="ARBA00010617"/>
    </source>
</evidence>
<dbReference type="InterPro" id="IPR001128">
    <property type="entry name" value="Cyt_P450"/>
</dbReference>
<dbReference type="PRINTS" id="PR00463">
    <property type="entry name" value="EP450I"/>
</dbReference>
<evidence type="ECO:0000256" key="2">
    <source>
        <dbReference type="ARBA" id="ARBA00022617"/>
    </source>
</evidence>
<feature type="binding site" description="axial binding residue" evidence="6">
    <location>
        <position position="362"/>
    </location>
    <ligand>
        <name>heme</name>
        <dbReference type="ChEBI" id="CHEBI:30413"/>
    </ligand>
    <ligandPart>
        <name>Fe</name>
        <dbReference type="ChEBI" id="CHEBI:18248"/>
    </ligandPart>
</feature>
<dbReference type="InterPro" id="IPR036396">
    <property type="entry name" value="Cyt_P450_sf"/>
</dbReference>
<dbReference type="GO" id="GO:0005506">
    <property type="term" value="F:iron ion binding"/>
    <property type="evidence" value="ECO:0007669"/>
    <property type="project" value="InterPro"/>
</dbReference>
<reference evidence="8" key="1">
    <citation type="submission" date="2017-06" db="EMBL/GenBank/DDBJ databases">
        <authorList>
            <person name="Varghese N."/>
            <person name="Submissions S."/>
        </authorList>
    </citation>
    <scope>NUCLEOTIDE SEQUENCE [LARGE SCALE GENOMIC DNA]</scope>
    <source>
        <strain evidence="8">NKM1</strain>
    </source>
</reference>
<protein>
    <submittedName>
        <fullName evidence="7">Fatty-acid peroxygenase</fullName>
    </submittedName>
</protein>
<evidence type="ECO:0000256" key="4">
    <source>
        <dbReference type="ARBA" id="ARBA00023002"/>
    </source>
</evidence>
<sequence>MANIPVEKSLDSTLALLQEGFMFIPNRCRKYGSDIFKTRLMFKPAICISGAEAAAVFYDAEKFKRKGATPKRVQKTLFGQKGVQTLDNAAHRKRKEMFMSLMSPENLHKLSDITAHVWKDYIIRWERQKEVVLFDEVQALLCLAVCEWSGVPLKEGEVRLRAKDFGAMVDAFGGVGWRWWRGRLARIRAEKWIGSIIGNIRNGKMQAEKGTAAHVIAFHRELDGTFLDQKVAAVELINILRPTVAIATYITFCALALQQYPQYRDKLKSGAANLTEPFVQEVRRFYPFAPMVGAQVRKQFTWRNYTFKEGTLVLLDLYGTDHDPRQWQNPEEFNPERFVNWNGTPFNFIPQGGGHHLSGHRCAGEWVTIQTMKQAVEFLVSHMQYEVPAQDLSFSLSRMPTLPESKFIITNVKPVEGQ</sequence>
<dbReference type="Gene3D" id="1.10.630.10">
    <property type="entry name" value="Cytochrome P450"/>
    <property type="match status" value="1"/>
</dbReference>